<gene>
    <name evidence="2" type="ORF">UFOVP1151_50</name>
</gene>
<proteinExistence type="predicted"/>
<accession>A0A6J5R136</accession>
<feature type="coiled-coil region" evidence="1">
    <location>
        <begin position="32"/>
        <end position="66"/>
    </location>
</feature>
<organism evidence="2">
    <name type="scientific">uncultured Caudovirales phage</name>
    <dbReference type="NCBI Taxonomy" id="2100421"/>
    <lineage>
        <taxon>Viruses</taxon>
        <taxon>Duplodnaviria</taxon>
        <taxon>Heunggongvirae</taxon>
        <taxon>Uroviricota</taxon>
        <taxon>Caudoviricetes</taxon>
        <taxon>Peduoviridae</taxon>
        <taxon>Maltschvirus</taxon>
        <taxon>Maltschvirus maltsch</taxon>
    </lineage>
</organism>
<protein>
    <submittedName>
        <fullName evidence="2">Uncharacterized protein</fullName>
    </submittedName>
</protein>
<name>A0A6J5R136_9CAUD</name>
<sequence length="82" mass="9150">MSKAKVFKLTGIACQSQLISCSSAEPDAWVTLADHCQEVAFLKMEVERLKNNCEYLDKKLDEELGEDDDGGDSYNHPHAFGQ</sequence>
<evidence type="ECO:0000256" key="1">
    <source>
        <dbReference type="SAM" id="Coils"/>
    </source>
</evidence>
<keyword evidence="1" id="KW-0175">Coiled coil</keyword>
<evidence type="ECO:0000313" key="2">
    <source>
        <dbReference type="EMBL" id="CAB4186685.1"/>
    </source>
</evidence>
<dbReference type="EMBL" id="LR797097">
    <property type="protein sequence ID" value="CAB4186685.1"/>
    <property type="molecule type" value="Genomic_DNA"/>
</dbReference>
<reference evidence="2" key="1">
    <citation type="submission" date="2020-05" db="EMBL/GenBank/DDBJ databases">
        <authorList>
            <person name="Chiriac C."/>
            <person name="Salcher M."/>
            <person name="Ghai R."/>
            <person name="Kavagutti S V."/>
        </authorList>
    </citation>
    <scope>NUCLEOTIDE SEQUENCE</scope>
</reference>